<dbReference type="AlphaFoldDB" id="A0A0A9BBZ9"/>
<accession>A0A0A9BBZ9</accession>
<proteinExistence type="predicted"/>
<name>A0A0A9BBZ9_ARUDO</name>
<dbReference type="EMBL" id="GBRH01236401">
    <property type="protein sequence ID" value="JAD61494.1"/>
    <property type="molecule type" value="Transcribed_RNA"/>
</dbReference>
<reference evidence="1" key="1">
    <citation type="submission" date="2014-09" db="EMBL/GenBank/DDBJ databases">
        <authorList>
            <person name="Magalhaes I.L.F."/>
            <person name="Oliveira U."/>
            <person name="Santos F.R."/>
            <person name="Vidigal T.H.D.A."/>
            <person name="Brescovit A.D."/>
            <person name="Santos A.J."/>
        </authorList>
    </citation>
    <scope>NUCLEOTIDE SEQUENCE</scope>
    <source>
        <tissue evidence="1">Shoot tissue taken approximately 20 cm above the soil surface</tissue>
    </source>
</reference>
<sequence length="86" mass="9688">MATMKRYGDRRQPCRIPLELLNLPKDWPLMTTEKIGHLMQAATSSIKLSLNPSQHIANLMKLHSSLSKAFAKSSLSMKALLAQFFC</sequence>
<evidence type="ECO:0000313" key="1">
    <source>
        <dbReference type="EMBL" id="JAD61494.1"/>
    </source>
</evidence>
<organism evidence="1">
    <name type="scientific">Arundo donax</name>
    <name type="common">Giant reed</name>
    <name type="synonym">Donax arundinaceus</name>
    <dbReference type="NCBI Taxonomy" id="35708"/>
    <lineage>
        <taxon>Eukaryota</taxon>
        <taxon>Viridiplantae</taxon>
        <taxon>Streptophyta</taxon>
        <taxon>Embryophyta</taxon>
        <taxon>Tracheophyta</taxon>
        <taxon>Spermatophyta</taxon>
        <taxon>Magnoliopsida</taxon>
        <taxon>Liliopsida</taxon>
        <taxon>Poales</taxon>
        <taxon>Poaceae</taxon>
        <taxon>PACMAD clade</taxon>
        <taxon>Arundinoideae</taxon>
        <taxon>Arundineae</taxon>
        <taxon>Arundo</taxon>
    </lineage>
</organism>
<reference evidence="1" key="2">
    <citation type="journal article" date="2015" name="Data Brief">
        <title>Shoot transcriptome of the giant reed, Arundo donax.</title>
        <authorList>
            <person name="Barrero R.A."/>
            <person name="Guerrero F.D."/>
            <person name="Moolhuijzen P."/>
            <person name="Goolsby J.A."/>
            <person name="Tidwell J."/>
            <person name="Bellgard S.E."/>
            <person name="Bellgard M.I."/>
        </authorList>
    </citation>
    <scope>NUCLEOTIDE SEQUENCE</scope>
    <source>
        <tissue evidence="1">Shoot tissue taken approximately 20 cm above the soil surface</tissue>
    </source>
</reference>
<protein>
    <submittedName>
        <fullName evidence="1">Uncharacterized protein</fullName>
    </submittedName>
</protein>